<comment type="caution">
    <text evidence="2">The sequence shown here is derived from an EMBL/GenBank/DDBJ whole genome shotgun (WGS) entry which is preliminary data.</text>
</comment>
<organism evidence="2 3">
    <name type="scientific">Sorangium atrum</name>
    <dbReference type="NCBI Taxonomy" id="2995308"/>
    <lineage>
        <taxon>Bacteria</taxon>
        <taxon>Pseudomonadati</taxon>
        <taxon>Myxococcota</taxon>
        <taxon>Polyangia</taxon>
        <taxon>Polyangiales</taxon>
        <taxon>Polyangiaceae</taxon>
        <taxon>Sorangium</taxon>
    </lineage>
</organism>
<name>A0ABT5BPX2_9BACT</name>
<dbReference type="Proteomes" id="UP001217485">
    <property type="component" value="Unassembled WGS sequence"/>
</dbReference>
<dbReference type="InterPro" id="IPR045361">
    <property type="entry name" value="CIS_tube_prot_N"/>
</dbReference>
<reference evidence="2 3" key="1">
    <citation type="submission" date="2023-01" db="EMBL/GenBank/DDBJ databases">
        <title>Minimal conservation of predation-associated metabolite biosynthetic gene clusters underscores biosynthetic potential of Myxococcota including descriptions for ten novel species: Archangium lansinium sp. nov., Myxococcus landrumus sp. nov., Nannocystis bai.</title>
        <authorList>
            <person name="Ahearne A."/>
            <person name="Stevens C."/>
            <person name="Dowd S."/>
        </authorList>
    </citation>
    <scope>NUCLEOTIDE SEQUENCE [LARGE SCALE GENOMIC DNA]</scope>
    <source>
        <strain evidence="2 3">WIWO2</strain>
    </source>
</reference>
<sequence length="224" mass="24670">MTLSKAIIKNIDTGEQIEVMYNPDQYTSSSQILYSGRAGTLQFDRLERLPFTVKLFFDTYEKGTDVRALIKPIAALQRPTVGEGEKRRPPVCLFSWGGFSYQGIVSQLDQHFTMFLSTGTPVRADLTVTFQEQLLPSEVEKDAGLDNCPKLHLVKVGERLDAIAARELGDASAWLWIARANNIDDPLRFPMPEQIGTLLAIPDAADLPKSDALSQGGNAAGADR</sequence>
<protein>
    <recommendedName>
        <fullName evidence="1">Contractile injection system tube protein N-terminal domain-containing protein</fullName>
    </recommendedName>
</protein>
<evidence type="ECO:0000313" key="2">
    <source>
        <dbReference type="EMBL" id="MDC0676205.1"/>
    </source>
</evidence>
<dbReference type="EMBL" id="JAQNDK010000001">
    <property type="protein sequence ID" value="MDC0676205.1"/>
    <property type="molecule type" value="Genomic_DNA"/>
</dbReference>
<accession>A0ABT5BPX2</accession>
<dbReference type="Pfam" id="PF19266">
    <property type="entry name" value="CIS_tube"/>
    <property type="match status" value="1"/>
</dbReference>
<proteinExistence type="predicted"/>
<feature type="domain" description="Contractile injection system tube protein N-terminal" evidence="1">
    <location>
        <begin position="12"/>
        <end position="137"/>
    </location>
</feature>
<evidence type="ECO:0000259" key="1">
    <source>
        <dbReference type="Pfam" id="PF19266"/>
    </source>
</evidence>
<keyword evidence="3" id="KW-1185">Reference proteome</keyword>
<gene>
    <name evidence="2" type="ORF">POL72_00520</name>
</gene>
<dbReference type="RefSeq" id="WP_272092912.1">
    <property type="nucleotide sequence ID" value="NZ_JAQNDK010000001.1"/>
</dbReference>
<evidence type="ECO:0000313" key="3">
    <source>
        <dbReference type="Proteomes" id="UP001217485"/>
    </source>
</evidence>